<evidence type="ECO:0000313" key="2">
    <source>
        <dbReference type="Proteomes" id="UP000178222"/>
    </source>
</evidence>
<organism evidence="1 2">
    <name type="scientific">Candidatus Wildermuthbacteria bacterium RIFCSPLOWO2_02_FULL_47_9c</name>
    <dbReference type="NCBI Taxonomy" id="1802466"/>
    <lineage>
        <taxon>Bacteria</taxon>
        <taxon>Candidatus Wildermuthiibacteriota</taxon>
    </lineage>
</organism>
<protein>
    <submittedName>
        <fullName evidence="1">Uncharacterized protein</fullName>
    </submittedName>
</protein>
<reference evidence="1 2" key="1">
    <citation type="journal article" date="2016" name="Nat. Commun.">
        <title>Thousands of microbial genomes shed light on interconnected biogeochemical processes in an aquifer system.</title>
        <authorList>
            <person name="Anantharaman K."/>
            <person name="Brown C.T."/>
            <person name="Hug L.A."/>
            <person name="Sharon I."/>
            <person name="Castelle C.J."/>
            <person name="Probst A.J."/>
            <person name="Thomas B.C."/>
            <person name="Singh A."/>
            <person name="Wilkins M.J."/>
            <person name="Karaoz U."/>
            <person name="Brodie E.L."/>
            <person name="Williams K.H."/>
            <person name="Hubbard S.S."/>
            <person name="Banfield J.F."/>
        </authorList>
    </citation>
    <scope>NUCLEOTIDE SEQUENCE [LARGE SCALE GENOMIC DNA]</scope>
</reference>
<evidence type="ECO:0000313" key="1">
    <source>
        <dbReference type="EMBL" id="OHA77794.1"/>
    </source>
</evidence>
<comment type="caution">
    <text evidence="1">The sequence shown here is derived from an EMBL/GenBank/DDBJ whole genome shotgun (WGS) entry which is preliminary data.</text>
</comment>
<dbReference type="AlphaFoldDB" id="A0A1G2RY72"/>
<sequence>MATTLERCSRCGSNNAVASQRDGYGVHKVCLICAWDDNDVQLGFEDPLADSAEKFLEEVKSNPPKEQTLTLEQFRLKVQSTHRVAPGSRRRRRA</sequence>
<dbReference type="EMBL" id="MHUL01000003">
    <property type="protein sequence ID" value="OHA77794.1"/>
    <property type="molecule type" value="Genomic_DNA"/>
</dbReference>
<gene>
    <name evidence="1" type="ORF">A3J30_03285</name>
</gene>
<proteinExistence type="predicted"/>
<dbReference type="Proteomes" id="UP000178222">
    <property type="component" value="Unassembled WGS sequence"/>
</dbReference>
<accession>A0A1G2RY72</accession>
<name>A0A1G2RY72_9BACT</name>